<name>A0A516IR34_9SPHN</name>
<dbReference type="InterPro" id="IPR014710">
    <property type="entry name" value="RmlC-like_jellyroll"/>
</dbReference>
<dbReference type="KEGG" id="sxa:FMM02_04880"/>
<evidence type="ECO:0000259" key="1">
    <source>
        <dbReference type="Pfam" id="PF07883"/>
    </source>
</evidence>
<sequence>MKKFEGSRFTSEKPWGGPNVARLADALVKLRWTDQPFRWHANKGTEIFVVLDGEVDMHVRSGGQPSRIIHLRTGDLLHIESGEEHVAHPRGEARILVVEEAEQ</sequence>
<dbReference type="EMBL" id="CP041659">
    <property type="protein sequence ID" value="QDP19358.1"/>
    <property type="molecule type" value="Genomic_DNA"/>
</dbReference>
<dbReference type="Pfam" id="PF07883">
    <property type="entry name" value="Cupin_2"/>
    <property type="match status" value="1"/>
</dbReference>
<proteinExistence type="predicted"/>
<reference evidence="2 3" key="1">
    <citation type="submission" date="2019-07" db="EMBL/GenBank/DDBJ databases">
        <title>Sphingomonas AE3 Genome sequencing and assembly.</title>
        <authorList>
            <person name="Kim H."/>
        </authorList>
    </citation>
    <scope>NUCLEOTIDE SEQUENCE [LARGE SCALE GENOMIC DNA]</scope>
    <source>
        <strain evidence="2 3">AE3</strain>
    </source>
</reference>
<dbReference type="RefSeq" id="WP_147493811.1">
    <property type="nucleotide sequence ID" value="NZ_CP041659.1"/>
</dbReference>
<gene>
    <name evidence="2" type="ORF">FMM02_04880</name>
</gene>
<dbReference type="InterPro" id="IPR011051">
    <property type="entry name" value="RmlC_Cupin_sf"/>
</dbReference>
<evidence type="ECO:0000313" key="3">
    <source>
        <dbReference type="Proteomes" id="UP000321857"/>
    </source>
</evidence>
<feature type="domain" description="Cupin type-2" evidence="1">
    <location>
        <begin position="37"/>
        <end position="98"/>
    </location>
</feature>
<dbReference type="SUPFAM" id="SSF51182">
    <property type="entry name" value="RmlC-like cupins"/>
    <property type="match status" value="1"/>
</dbReference>
<dbReference type="AlphaFoldDB" id="A0A516IR34"/>
<protein>
    <submittedName>
        <fullName evidence="2">Cupin domain-containing protein</fullName>
    </submittedName>
</protein>
<evidence type="ECO:0000313" key="2">
    <source>
        <dbReference type="EMBL" id="QDP19358.1"/>
    </source>
</evidence>
<dbReference type="Gene3D" id="2.60.120.10">
    <property type="entry name" value="Jelly Rolls"/>
    <property type="match status" value="1"/>
</dbReference>
<dbReference type="OrthoDB" id="3829432at2"/>
<keyword evidence="3" id="KW-1185">Reference proteome</keyword>
<dbReference type="InterPro" id="IPR013096">
    <property type="entry name" value="Cupin_2"/>
</dbReference>
<dbReference type="Proteomes" id="UP000321857">
    <property type="component" value="Chromosome"/>
</dbReference>
<organism evidence="2 3">
    <name type="scientific">Sphingomonas xanthus</name>
    <dbReference type="NCBI Taxonomy" id="2594473"/>
    <lineage>
        <taxon>Bacteria</taxon>
        <taxon>Pseudomonadati</taxon>
        <taxon>Pseudomonadota</taxon>
        <taxon>Alphaproteobacteria</taxon>
        <taxon>Sphingomonadales</taxon>
        <taxon>Sphingomonadaceae</taxon>
        <taxon>Sphingomonas</taxon>
    </lineage>
</organism>
<accession>A0A516IR34</accession>